<dbReference type="SMART" id="SM00829">
    <property type="entry name" value="PKS_ER"/>
    <property type="match status" value="1"/>
</dbReference>
<dbReference type="GO" id="GO:0016628">
    <property type="term" value="F:oxidoreductase activity, acting on the CH-CH group of donors, NAD or NADP as acceptor"/>
    <property type="evidence" value="ECO:0007669"/>
    <property type="project" value="InterPro"/>
</dbReference>
<dbReference type="SUPFAM" id="SSF51735">
    <property type="entry name" value="NAD(P)-binding Rossmann-fold domains"/>
    <property type="match status" value="1"/>
</dbReference>
<dbReference type="Pfam" id="PF00107">
    <property type="entry name" value="ADH_zinc_N"/>
    <property type="match status" value="1"/>
</dbReference>
<dbReference type="PANTHER" id="PTHR43205">
    <property type="entry name" value="PROSTAGLANDIN REDUCTASE"/>
    <property type="match status" value="1"/>
</dbReference>
<dbReference type="Pfam" id="PF16884">
    <property type="entry name" value="ADH_N_2"/>
    <property type="match status" value="1"/>
</dbReference>
<dbReference type="GeneID" id="66071319"/>
<dbReference type="SUPFAM" id="SSF50129">
    <property type="entry name" value="GroES-like"/>
    <property type="match status" value="1"/>
</dbReference>
<dbReference type="Gene3D" id="3.40.50.720">
    <property type="entry name" value="NAD(P)-binding Rossmann-like Domain"/>
    <property type="match status" value="1"/>
</dbReference>
<dbReference type="Proteomes" id="UP001049176">
    <property type="component" value="Chromosome 10"/>
</dbReference>
<dbReference type="InterPro" id="IPR041694">
    <property type="entry name" value="ADH_N_2"/>
</dbReference>
<evidence type="ECO:0000313" key="3">
    <source>
        <dbReference type="EMBL" id="KAG7086279.1"/>
    </source>
</evidence>
<name>A0A9P7RM98_9AGAR</name>
<sequence>MAPIRNGALIFNEVPQRYPVPGKTTVYDDKRTIDLDNVPLNGSVLIKVLVLSVDPYMRGRMREPEVKSYSPPYTLGQPITGGAVGVILRSEHDDYKPGDHVLGLVNFEEYTIPSNLTFLKKITREPGLDWPVYLGAAGMPGRSAYFAWKKYAQAKKGDTVFVSGGAGPVGLMVIQLAKLDGMKVIASAGTDEKVQDCKDVGADVAFNYKHTELSEVLEKDGPWHVFWDNVGGGVFDAALPYAALHARVIVCGMISTYNEDPEEGVRLKNLRMILVKSLHIHGFFVSDLSTPELEEEFYSTIPKKLASGELKHREDITKGLENAGTALEDVQRGRNFGKKVVLVAEE</sequence>
<evidence type="ECO:0000256" key="1">
    <source>
        <dbReference type="ARBA" id="ARBA00023002"/>
    </source>
</evidence>
<dbReference type="Gene3D" id="3.90.180.10">
    <property type="entry name" value="Medium-chain alcohol dehydrogenases, catalytic domain"/>
    <property type="match status" value="1"/>
</dbReference>
<dbReference type="InterPro" id="IPR013149">
    <property type="entry name" value="ADH-like_C"/>
</dbReference>
<keyword evidence="4" id="KW-1185">Reference proteome</keyword>
<reference evidence="3" key="1">
    <citation type="journal article" date="2021" name="Genome Biol. Evol.">
        <title>The assembled and annotated genome of the fairy-ring fungus Marasmius oreades.</title>
        <authorList>
            <person name="Hiltunen M."/>
            <person name="Ament-Velasquez S.L."/>
            <person name="Johannesson H."/>
        </authorList>
    </citation>
    <scope>NUCLEOTIDE SEQUENCE</scope>
    <source>
        <strain evidence="3">03SP1</strain>
    </source>
</reference>
<dbReference type="PANTHER" id="PTHR43205:SF7">
    <property type="entry name" value="PROSTAGLANDIN REDUCTASE 1"/>
    <property type="match status" value="1"/>
</dbReference>
<protein>
    <recommendedName>
        <fullName evidence="2">Enoyl reductase (ER) domain-containing protein</fullName>
    </recommendedName>
</protein>
<dbReference type="InterPro" id="IPR011032">
    <property type="entry name" value="GroES-like_sf"/>
</dbReference>
<dbReference type="CDD" id="cd05288">
    <property type="entry name" value="PGDH"/>
    <property type="match status" value="1"/>
</dbReference>
<gene>
    <name evidence="3" type="ORF">E1B28_002243</name>
</gene>
<comment type="caution">
    <text evidence="3">The sequence shown here is derived from an EMBL/GenBank/DDBJ whole genome shotgun (WGS) entry which is preliminary data.</text>
</comment>
<dbReference type="InterPro" id="IPR045010">
    <property type="entry name" value="MDR_fam"/>
</dbReference>
<dbReference type="InterPro" id="IPR036291">
    <property type="entry name" value="NAD(P)-bd_dom_sf"/>
</dbReference>
<keyword evidence="1" id="KW-0560">Oxidoreductase</keyword>
<evidence type="ECO:0000259" key="2">
    <source>
        <dbReference type="SMART" id="SM00829"/>
    </source>
</evidence>
<dbReference type="AlphaFoldDB" id="A0A9P7RM98"/>
<organism evidence="3 4">
    <name type="scientific">Marasmius oreades</name>
    <name type="common">fairy-ring Marasmius</name>
    <dbReference type="NCBI Taxonomy" id="181124"/>
    <lineage>
        <taxon>Eukaryota</taxon>
        <taxon>Fungi</taxon>
        <taxon>Dikarya</taxon>
        <taxon>Basidiomycota</taxon>
        <taxon>Agaricomycotina</taxon>
        <taxon>Agaricomycetes</taxon>
        <taxon>Agaricomycetidae</taxon>
        <taxon>Agaricales</taxon>
        <taxon>Marasmiineae</taxon>
        <taxon>Marasmiaceae</taxon>
        <taxon>Marasmius</taxon>
    </lineage>
</organism>
<feature type="domain" description="Enoyl reductase (ER)" evidence="2">
    <location>
        <begin position="22"/>
        <end position="341"/>
    </location>
</feature>
<proteinExistence type="predicted"/>
<dbReference type="KEGG" id="more:E1B28_002243"/>
<dbReference type="InterPro" id="IPR020843">
    <property type="entry name" value="ER"/>
</dbReference>
<evidence type="ECO:0000313" key="4">
    <source>
        <dbReference type="Proteomes" id="UP001049176"/>
    </source>
</evidence>
<accession>A0A9P7RM98</accession>
<dbReference type="EMBL" id="CM032190">
    <property type="protein sequence ID" value="KAG7086279.1"/>
    <property type="molecule type" value="Genomic_DNA"/>
</dbReference>
<dbReference type="OrthoDB" id="809632at2759"/>
<dbReference type="RefSeq" id="XP_043002750.1">
    <property type="nucleotide sequence ID" value="XM_043159151.1"/>
</dbReference>